<dbReference type="Pfam" id="PF00023">
    <property type="entry name" value="Ank"/>
    <property type="match status" value="1"/>
</dbReference>
<dbReference type="InterPro" id="IPR020845">
    <property type="entry name" value="AMP-binding_CS"/>
</dbReference>
<protein>
    <recommendedName>
        <fullName evidence="2">AMP-dependent synthetase/ligase domain-containing protein</fullName>
    </recommendedName>
</protein>
<comment type="caution">
    <text evidence="3">The sequence shown here is derived from an EMBL/GenBank/DDBJ whole genome shotgun (WGS) entry which is preliminary data.</text>
</comment>
<gene>
    <name evidence="3" type="ORF">CCMP2556_LOCUS14214</name>
</gene>
<organism evidence="3 4">
    <name type="scientific">Durusdinium trenchii</name>
    <dbReference type="NCBI Taxonomy" id="1381693"/>
    <lineage>
        <taxon>Eukaryota</taxon>
        <taxon>Sar</taxon>
        <taxon>Alveolata</taxon>
        <taxon>Dinophyceae</taxon>
        <taxon>Suessiales</taxon>
        <taxon>Symbiodiniaceae</taxon>
        <taxon>Durusdinium</taxon>
    </lineage>
</organism>
<keyword evidence="1" id="KW-0040">ANK repeat</keyword>
<keyword evidence="4" id="KW-1185">Reference proteome</keyword>
<dbReference type="InterPro" id="IPR036770">
    <property type="entry name" value="Ankyrin_rpt-contain_sf"/>
</dbReference>
<dbReference type="PANTHER" id="PTHR45527:SF1">
    <property type="entry name" value="FATTY ACID SYNTHASE"/>
    <property type="match status" value="1"/>
</dbReference>
<dbReference type="EMBL" id="CAXAMN010007224">
    <property type="protein sequence ID" value="CAK9020852.1"/>
    <property type="molecule type" value="Genomic_DNA"/>
</dbReference>
<feature type="repeat" description="ANK" evidence="1">
    <location>
        <begin position="811"/>
        <end position="843"/>
    </location>
</feature>
<dbReference type="InterPro" id="IPR042099">
    <property type="entry name" value="ANL_N_sf"/>
</dbReference>
<evidence type="ECO:0000259" key="2">
    <source>
        <dbReference type="Pfam" id="PF00501"/>
    </source>
</evidence>
<dbReference type="Gene3D" id="3.40.50.12780">
    <property type="entry name" value="N-terminal domain of ligase-like"/>
    <property type="match status" value="1"/>
</dbReference>
<dbReference type="SMART" id="SM00248">
    <property type="entry name" value="ANK"/>
    <property type="match status" value="5"/>
</dbReference>
<reference evidence="3 4" key="1">
    <citation type="submission" date="2024-02" db="EMBL/GenBank/DDBJ databases">
        <authorList>
            <person name="Chen Y."/>
            <person name="Shah S."/>
            <person name="Dougan E. K."/>
            <person name="Thang M."/>
            <person name="Chan C."/>
        </authorList>
    </citation>
    <scope>NUCLEOTIDE SEQUENCE [LARGE SCALE GENOMIC DNA]</scope>
</reference>
<feature type="repeat" description="ANK" evidence="1">
    <location>
        <begin position="727"/>
        <end position="759"/>
    </location>
</feature>
<dbReference type="InterPro" id="IPR006162">
    <property type="entry name" value="Ppantetheine_attach_site"/>
</dbReference>
<accession>A0ABP0K2S0</accession>
<dbReference type="Proteomes" id="UP001642484">
    <property type="component" value="Unassembled WGS sequence"/>
</dbReference>
<proteinExistence type="predicted"/>
<dbReference type="Pfam" id="PF00501">
    <property type="entry name" value="AMP-binding"/>
    <property type="match status" value="1"/>
</dbReference>
<dbReference type="InterPro" id="IPR045851">
    <property type="entry name" value="AMP-bd_C_sf"/>
</dbReference>
<dbReference type="PROSITE" id="PS00012">
    <property type="entry name" value="PHOSPHOPANTETHEINE"/>
    <property type="match status" value="1"/>
</dbReference>
<sequence length="888" mass="95523">MALETIWKHACEAPDARGLLWYDPLDSKPLQDWSYRHVWTTASRAACRLSADGASARNVGMLLGGGPALPTLELAVLLANLVLVPLGENEPLPRLRFMLEDAGPFVALVAAVAQAALAQELCAVAGCRLMLDSELFSQQEPSAGALALPALPALPSAEETVSHIFFTSGSTGRPKGCICTLQNLQAYCAAKNVVHEVTKESVVFVASAHTFDPSLGDFLATWLQGACVALARWGLPLGRSLEATQASHVQATPAHLATVEAQRQLKLRTVALGGELMPQQLLEDWAGQVRLLNTYGVTECTVYQAAAQLQLDSSRRALGRPLPGMQMVLAAKKGDDPTDCVQEGSEEIGELWIAGPQVGLGYSRRPELTVERFHERFHHLGRCFRSGDLAVAKCPSDAGCGWQLLGRRDGMVKLRGRRVELGEIEEVLLAAAPELLVSLAAVLADRMLLIYCVLRGDPSEAVRRVSCAWLRRLAAERLPKHMVPARVVAIDAMPLTTSGKVSRRQLAERPLSWEDASGGALKGSESAEMIAAAWREADAANGNSWDSMSLMRWCYKSLVLRSMANFLALGGDSMAALRVCQQLATRCLAGASSGEFGEELPEPLLPLHLLNRPCLVDFLQHLQRSSLGSWFSDPEVTEDMQEDEEEEEGEKKTFDGELSMSEILHHAAGVGAIEVVQSFLKRDSTTLVSACVAGRRTPLHAACMNGHAEVVKLLLEAQASAMGMDSKQVQPLHLAAQGGSLEVLALLLAARARMDATTRDQQTALHFAARSGAPGALVEELLAAPVWRGKGKKGRSPGGHEALKLDARDAWGRTALHWAVVNGHRSMVLKLLELGAQRSVRDAQSETPKDLAERRAQCRNAERPGDLGASVFGDIATLLGGSASTAKT</sequence>
<feature type="domain" description="AMP-dependent synthetase/ligase" evidence="2">
    <location>
        <begin position="21"/>
        <end position="362"/>
    </location>
</feature>
<dbReference type="InterPro" id="IPR002110">
    <property type="entry name" value="Ankyrin_rpt"/>
</dbReference>
<name>A0ABP0K2S0_9DINO</name>
<dbReference type="SUPFAM" id="SSF56801">
    <property type="entry name" value="Acetyl-CoA synthetase-like"/>
    <property type="match status" value="1"/>
</dbReference>
<dbReference type="PROSITE" id="PS00455">
    <property type="entry name" value="AMP_BINDING"/>
    <property type="match status" value="1"/>
</dbReference>
<dbReference type="Pfam" id="PF12796">
    <property type="entry name" value="Ank_2"/>
    <property type="match status" value="1"/>
</dbReference>
<evidence type="ECO:0000256" key="1">
    <source>
        <dbReference type="PROSITE-ProRule" id="PRU00023"/>
    </source>
</evidence>
<dbReference type="PROSITE" id="PS50088">
    <property type="entry name" value="ANK_REPEAT"/>
    <property type="match status" value="3"/>
</dbReference>
<dbReference type="PROSITE" id="PS50297">
    <property type="entry name" value="ANK_REP_REGION"/>
    <property type="match status" value="3"/>
</dbReference>
<dbReference type="InterPro" id="IPR000873">
    <property type="entry name" value="AMP-dep_synth/lig_dom"/>
</dbReference>
<dbReference type="Gene3D" id="3.30.300.30">
    <property type="match status" value="1"/>
</dbReference>
<feature type="repeat" description="ANK" evidence="1">
    <location>
        <begin position="694"/>
        <end position="726"/>
    </location>
</feature>
<dbReference type="SUPFAM" id="SSF48403">
    <property type="entry name" value="Ankyrin repeat"/>
    <property type="match status" value="1"/>
</dbReference>
<dbReference type="PANTHER" id="PTHR45527">
    <property type="entry name" value="NONRIBOSOMAL PEPTIDE SYNTHETASE"/>
    <property type="match status" value="1"/>
</dbReference>
<dbReference type="Gene3D" id="1.25.40.20">
    <property type="entry name" value="Ankyrin repeat-containing domain"/>
    <property type="match status" value="1"/>
</dbReference>
<evidence type="ECO:0000313" key="4">
    <source>
        <dbReference type="Proteomes" id="UP001642484"/>
    </source>
</evidence>
<evidence type="ECO:0000313" key="3">
    <source>
        <dbReference type="EMBL" id="CAK9020852.1"/>
    </source>
</evidence>